<keyword evidence="3" id="KW-1185">Reference proteome</keyword>
<protein>
    <recommendedName>
        <fullName evidence="4">Transmembrane protein</fullName>
    </recommendedName>
</protein>
<dbReference type="EMBL" id="CAJJDN010000006">
    <property type="protein sequence ID" value="CAD8051882.1"/>
    <property type="molecule type" value="Genomic_DNA"/>
</dbReference>
<evidence type="ECO:0008006" key="4">
    <source>
        <dbReference type="Google" id="ProtNLM"/>
    </source>
</evidence>
<evidence type="ECO:0000313" key="2">
    <source>
        <dbReference type="EMBL" id="CAD8051882.1"/>
    </source>
</evidence>
<accession>A0A8S1KGB8</accession>
<proteinExistence type="predicted"/>
<evidence type="ECO:0000313" key="3">
    <source>
        <dbReference type="Proteomes" id="UP000692954"/>
    </source>
</evidence>
<evidence type="ECO:0000256" key="1">
    <source>
        <dbReference type="SAM" id="Phobius"/>
    </source>
</evidence>
<dbReference type="AlphaFoldDB" id="A0A8S1KGB8"/>
<keyword evidence="1" id="KW-0812">Transmembrane</keyword>
<reference evidence="2" key="1">
    <citation type="submission" date="2021-01" db="EMBL/GenBank/DDBJ databases">
        <authorList>
            <consortium name="Genoscope - CEA"/>
            <person name="William W."/>
        </authorList>
    </citation>
    <scope>NUCLEOTIDE SEQUENCE</scope>
</reference>
<name>A0A8S1KGB8_9CILI</name>
<keyword evidence="1" id="KW-1133">Transmembrane helix</keyword>
<keyword evidence="1" id="KW-0472">Membrane</keyword>
<gene>
    <name evidence="2" type="ORF">PSON_ATCC_30995.1.T0060122</name>
</gene>
<feature type="transmembrane region" description="Helical" evidence="1">
    <location>
        <begin position="139"/>
        <end position="160"/>
    </location>
</feature>
<sequence>MLLQLINYRQNNFFLFFLPFQIFTKKKIVFKIIEIILSIIHYFSNQVYYYEKYFLLIHDSYITFLGIHKHIQIMLNLKRLYVNFCNRSIIQRFWLQKFLQNKISYNIRFGQMLQGTICSGFNYFYLNNIQLFLKSSQPYFIISLIIGQIVILIIIKGLILYSDKSLASNIITKLIDMYQLFFFLII</sequence>
<dbReference type="Proteomes" id="UP000692954">
    <property type="component" value="Unassembled WGS sequence"/>
</dbReference>
<comment type="caution">
    <text evidence="2">The sequence shown here is derived from an EMBL/GenBank/DDBJ whole genome shotgun (WGS) entry which is preliminary data.</text>
</comment>
<feature type="transmembrane region" description="Helical" evidence="1">
    <location>
        <begin position="28"/>
        <end position="47"/>
    </location>
</feature>
<organism evidence="2 3">
    <name type="scientific">Paramecium sonneborni</name>
    <dbReference type="NCBI Taxonomy" id="65129"/>
    <lineage>
        <taxon>Eukaryota</taxon>
        <taxon>Sar</taxon>
        <taxon>Alveolata</taxon>
        <taxon>Ciliophora</taxon>
        <taxon>Intramacronucleata</taxon>
        <taxon>Oligohymenophorea</taxon>
        <taxon>Peniculida</taxon>
        <taxon>Parameciidae</taxon>
        <taxon>Paramecium</taxon>
    </lineage>
</organism>